<dbReference type="EMBL" id="QGGY01000001">
    <property type="protein sequence ID" value="PWJ79198.1"/>
    <property type="molecule type" value="Genomic_DNA"/>
</dbReference>
<dbReference type="AlphaFoldDB" id="A0AB73TA93"/>
<dbReference type="Proteomes" id="UP000245412">
    <property type="component" value="Unassembled WGS sequence"/>
</dbReference>
<evidence type="ECO:0008006" key="3">
    <source>
        <dbReference type="Google" id="ProtNLM"/>
    </source>
</evidence>
<name>A0AB73TA93_9FIRM</name>
<comment type="caution">
    <text evidence="1">The sequence shown here is derived from an EMBL/GenBank/DDBJ whole genome shotgun (WGS) entry which is preliminary data.</text>
</comment>
<sequence>MISGSAFTELLLYVLEMFLKKRYPNRQDDFYTRARMIYVITGQVAKDILCAQSVSQREDYIQIFINEIIHLSFDQ</sequence>
<accession>A0AB73TA93</accession>
<evidence type="ECO:0000313" key="2">
    <source>
        <dbReference type="Proteomes" id="UP000245412"/>
    </source>
</evidence>
<evidence type="ECO:0000313" key="1">
    <source>
        <dbReference type="EMBL" id="PWJ79198.1"/>
    </source>
</evidence>
<reference evidence="1 2" key="1">
    <citation type="submission" date="2018-05" db="EMBL/GenBank/DDBJ databases">
        <authorList>
            <person name="Goeker M."/>
            <person name="Huntemann M."/>
            <person name="Clum A."/>
            <person name="Pillay M."/>
            <person name="Palaniappan K."/>
            <person name="Varghese N."/>
            <person name="Mikhailova N."/>
            <person name="Stamatis D."/>
            <person name="Reddy T."/>
            <person name="Daum C."/>
            <person name="Shapiro N."/>
            <person name="Ivanova N."/>
            <person name="Kyrpides N."/>
            <person name="Woyke T."/>
        </authorList>
    </citation>
    <scope>NUCLEOTIDE SEQUENCE [LARGE SCALE GENOMIC DNA]</scope>
    <source>
        <strain evidence="1 2">DSM 26524</strain>
    </source>
</reference>
<proteinExistence type="predicted"/>
<protein>
    <recommendedName>
        <fullName evidence="3">TetR/AcrR family transcriptional regulator</fullName>
    </recommendedName>
</protein>
<organism evidence="1 2">
    <name type="scientific">Murimonas intestini</name>
    <dbReference type="NCBI Taxonomy" id="1337051"/>
    <lineage>
        <taxon>Bacteria</taxon>
        <taxon>Bacillati</taxon>
        <taxon>Bacillota</taxon>
        <taxon>Clostridia</taxon>
        <taxon>Lachnospirales</taxon>
        <taxon>Lachnospiraceae</taxon>
        <taxon>Murimonas</taxon>
    </lineage>
</organism>
<gene>
    <name evidence="1" type="ORF">C7383_101576</name>
</gene>
<keyword evidence="2" id="KW-1185">Reference proteome</keyword>